<dbReference type="GO" id="GO:0008988">
    <property type="term" value="F:rRNA (adenine-N6-)-methyltransferase activity"/>
    <property type="evidence" value="ECO:0007669"/>
    <property type="project" value="TreeGrafter"/>
</dbReference>
<dbReference type="SUPFAM" id="SSF53335">
    <property type="entry name" value="S-adenosyl-L-methionine-dependent methyltransferases"/>
    <property type="match status" value="1"/>
</dbReference>
<feature type="domain" description="Methyltransferase small" evidence="3">
    <location>
        <begin position="48"/>
        <end position="139"/>
    </location>
</feature>
<dbReference type="Proteomes" id="UP000711488">
    <property type="component" value="Unassembled WGS sequence"/>
</dbReference>
<dbReference type="KEGG" id="hazt:108674557"/>
<dbReference type="InterPro" id="IPR029063">
    <property type="entry name" value="SAM-dependent_MTases_sf"/>
</dbReference>
<organism evidence="4">
    <name type="scientific">Hyalella azteca</name>
    <name type="common">Amphipod</name>
    <dbReference type="NCBI Taxonomy" id="294128"/>
    <lineage>
        <taxon>Eukaryota</taxon>
        <taxon>Metazoa</taxon>
        <taxon>Ecdysozoa</taxon>
        <taxon>Arthropoda</taxon>
        <taxon>Crustacea</taxon>
        <taxon>Multicrustacea</taxon>
        <taxon>Malacostraca</taxon>
        <taxon>Eumalacostraca</taxon>
        <taxon>Peracarida</taxon>
        <taxon>Amphipoda</taxon>
        <taxon>Senticaudata</taxon>
        <taxon>Talitrida</taxon>
        <taxon>Talitroidea</taxon>
        <taxon>Hyalellidae</taxon>
        <taxon>Hyalella</taxon>
    </lineage>
</organism>
<dbReference type="PANTHER" id="PTHR23290:SF0">
    <property type="entry name" value="RRNA N6-ADENOSINE-METHYLTRANSFERASE METTL5"/>
    <property type="match status" value="1"/>
</dbReference>
<dbReference type="GeneID" id="108674557"/>
<evidence type="ECO:0000259" key="3">
    <source>
        <dbReference type="Pfam" id="PF05175"/>
    </source>
</evidence>
<dbReference type="EMBL" id="JQDR03011104">
    <property type="protein sequence ID" value="KAA0193277.1"/>
    <property type="molecule type" value="Genomic_DNA"/>
</dbReference>
<dbReference type="CDD" id="cd02440">
    <property type="entry name" value="AdoMet_MTases"/>
    <property type="match status" value="1"/>
</dbReference>
<dbReference type="Pfam" id="PF05175">
    <property type="entry name" value="MTS"/>
    <property type="match status" value="1"/>
</dbReference>
<keyword evidence="5" id="KW-1185">Reference proteome</keyword>
<reference evidence="4" key="3">
    <citation type="submission" date="2019-06" db="EMBL/GenBank/DDBJ databases">
        <authorList>
            <person name="Poynton C."/>
            <person name="Hasenbein S."/>
            <person name="Benoit J.B."/>
            <person name="Sepulveda M.S."/>
            <person name="Poelchau M.F."/>
            <person name="Murali S.C."/>
            <person name="Chen S."/>
            <person name="Glastad K.M."/>
            <person name="Werren J.H."/>
            <person name="Vineis J.H."/>
            <person name="Bowen J.L."/>
            <person name="Friedrich M."/>
            <person name="Jones J."/>
            <person name="Robertson H.M."/>
            <person name="Feyereisen R."/>
            <person name="Mechler-Hickson A."/>
            <person name="Mathers N."/>
            <person name="Lee C.E."/>
            <person name="Colbourne J.K."/>
            <person name="Biales A."/>
            <person name="Johnston J.S."/>
            <person name="Wellborn G.A."/>
            <person name="Rosendale A.J."/>
            <person name="Cridge A.G."/>
            <person name="Munoz-Torres M.C."/>
            <person name="Bain P.A."/>
            <person name="Manny A.R."/>
            <person name="Major K.M."/>
            <person name="Lambert F.N."/>
            <person name="Vulpe C.D."/>
            <person name="Tuck P."/>
            <person name="Blalock B.J."/>
            <person name="Lin Y.-Y."/>
            <person name="Smith M.E."/>
            <person name="Ochoa-Acuna H."/>
            <person name="Chen M.-J.M."/>
            <person name="Childers C.P."/>
            <person name="Qu J."/>
            <person name="Dugan S."/>
            <person name="Lee S.L."/>
            <person name="Chao H."/>
            <person name="Dinh H."/>
            <person name="Han Y."/>
            <person name="Doddapaneni H."/>
            <person name="Worley K.C."/>
            <person name="Muzny D.M."/>
            <person name="Gibbs R.A."/>
            <person name="Richards S."/>
        </authorList>
    </citation>
    <scope>NUCLEOTIDE SEQUENCE</scope>
    <source>
        <strain evidence="4">HAZT.00-mixed</strain>
        <tissue evidence="4">Whole organism</tissue>
    </source>
</reference>
<gene>
    <name evidence="6" type="primary">LOC108674557</name>
    <name evidence="4" type="ORF">HAZT_HAZT011906</name>
</gene>
<dbReference type="CTD" id="29081"/>
<reference evidence="4" key="2">
    <citation type="journal article" date="2018" name="Environ. Sci. Technol.">
        <title>The Toxicogenome of Hyalella azteca: A Model for Sediment Ecotoxicology and Evolutionary Toxicology.</title>
        <authorList>
            <person name="Poynton H.C."/>
            <person name="Hasenbein S."/>
            <person name="Benoit J.B."/>
            <person name="Sepulveda M.S."/>
            <person name="Poelchau M.F."/>
            <person name="Hughes D.S.T."/>
            <person name="Murali S.C."/>
            <person name="Chen S."/>
            <person name="Glastad K.M."/>
            <person name="Goodisman M.A.D."/>
            <person name="Werren J.H."/>
            <person name="Vineis J.H."/>
            <person name="Bowen J.L."/>
            <person name="Friedrich M."/>
            <person name="Jones J."/>
            <person name="Robertson H.M."/>
            <person name="Feyereisen R."/>
            <person name="Mechler-Hickson A."/>
            <person name="Mathers N."/>
            <person name="Lee C.E."/>
            <person name="Colbourne J.K."/>
            <person name="Biales A."/>
            <person name="Johnston J.S."/>
            <person name="Wellborn G.A."/>
            <person name="Rosendale A.J."/>
            <person name="Cridge A.G."/>
            <person name="Munoz-Torres M.C."/>
            <person name="Bain P.A."/>
            <person name="Manny A.R."/>
            <person name="Major K.M."/>
            <person name="Lambert F.N."/>
            <person name="Vulpe C.D."/>
            <person name="Tuck P."/>
            <person name="Blalock B.J."/>
            <person name="Lin Y.Y."/>
            <person name="Smith M.E."/>
            <person name="Ochoa-Acuna H."/>
            <person name="Chen M.M."/>
            <person name="Childers C.P."/>
            <person name="Qu J."/>
            <person name="Dugan S."/>
            <person name="Lee S.L."/>
            <person name="Chao H."/>
            <person name="Dinh H."/>
            <person name="Han Y."/>
            <person name="Doddapaneni H."/>
            <person name="Worley K.C."/>
            <person name="Muzny D.M."/>
            <person name="Gibbs R.A."/>
            <person name="Richards S."/>
        </authorList>
    </citation>
    <scope>NUCLEOTIDE SEQUENCE</scope>
    <source>
        <strain evidence="4">HAZT.00-mixed</strain>
        <tissue evidence="4">Whole organism</tissue>
    </source>
</reference>
<name>A0A6A0GYV3_HYAAZ</name>
<reference evidence="6" key="4">
    <citation type="submission" date="2025-04" db="UniProtKB">
        <authorList>
            <consortium name="RefSeq"/>
        </authorList>
    </citation>
    <scope>IDENTIFICATION</scope>
    <source>
        <tissue evidence="6">Whole organism</tissue>
    </source>
</reference>
<proteinExistence type="inferred from homology"/>
<evidence type="ECO:0000313" key="4">
    <source>
        <dbReference type="EMBL" id="KAA0193277.1"/>
    </source>
</evidence>
<evidence type="ECO:0000256" key="2">
    <source>
        <dbReference type="ARBA" id="ARBA00041374"/>
    </source>
</evidence>
<dbReference type="InterPro" id="IPR051720">
    <property type="entry name" value="rRNA_MeTrfase/Polyamine_Synth"/>
</dbReference>
<dbReference type="PROSITE" id="PS00092">
    <property type="entry name" value="N6_MTASE"/>
    <property type="match status" value="1"/>
</dbReference>
<accession>A0A6A0GYV3</accession>
<protein>
    <recommendedName>
        <fullName evidence="2">Methyltransferase-like protein 5</fullName>
    </recommendedName>
</protein>
<dbReference type="GO" id="GO:0003676">
    <property type="term" value="F:nucleic acid binding"/>
    <property type="evidence" value="ECO:0007669"/>
    <property type="project" value="InterPro"/>
</dbReference>
<dbReference type="PANTHER" id="PTHR23290">
    <property type="entry name" value="RRNA N6-ADENOSINE-METHYLTRANSFERASE METTL5"/>
    <property type="match status" value="1"/>
</dbReference>
<dbReference type="Proteomes" id="UP000694843">
    <property type="component" value="Unplaced"/>
</dbReference>
<evidence type="ECO:0000313" key="6">
    <source>
        <dbReference type="RefSeq" id="XP_018018010.1"/>
    </source>
</evidence>
<dbReference type="PRINTS" id="PR00507">
    <property type="entry name" value="N12N6MTFRASE"/>
</dbReference>
<sequence length="213" mass="23219">MKLRQLEAHLQEVQGFQEPKVALEQYVTPAHIAAHLLHAAHVQYGDVERKTVADLGCGCGVLALGAAMLGAAAVTGFDIDGAALAVCQENLSEFELPCIELVQTDVLQLLTDAGTRWRNHFDTVILNPPFGTKNNQGTDLKFLEVAGALTQGAVYSLHKSSTRKHVIRKASTLGLAGEVVAELRYDLPKTYAFHKKTSVDVQVDFIRFTHKNS</sequence>
<dbReference type="RefSeq" id="XP_018018010.1">
    <property type="nucleotide sequence ID" value="XM_018162521.2"/>
</dbReference>
<dbReference type="AlphaFoldDB" id="A0A6A0GYV3"/>
<dbReference type="OMA" id="DVVYSIH"/>
<dbReference type="Gene3D" id="3.40.50.150">
    <property type="entry name" value="Vaccinia Virus protein VP39"/>
    <property type="match status" value="1"/>
</dbReference>
<dbReference type="InterPro" id="IPR002052">
    <property type="entry name" value="DNA_methylase_N6_adenine_CS"/>
</dbReference>
<reference evidence="4" key="1">
    <citation type="submission" date="2014-08" db="EMBL/GenBank/DDBJ databases">
        <authorList>
            <person name="Murali S."/>
            <person name="Richards S."/>
            <person name="Bandaranaike D."/>
            <person name="Bellair M."/>
            <person name="Blankenburg K."/>
            <person name="Chao H."/>
            <person name="Dinh H."/>
            <person name="Doddapaneni H."/>
            <person name="Dugan-Rocha S."/>
            <person name="Elkadiri S."/>
            <person name="Gnanaolivu R."/>
            <person name="Hughes D."/>
            <person name="Lee S."/>
            <person name="Li M."/>
            <person name="Ming W."/>
            <person name="Munidasa M."/>
            <person name="Muniz J."/>
            <person name="Nguyen L."/>
            <person name="Osuji N."/>
            <person name="Pu L.-L."/>
            <person name="Puazo M."/>
            <person name="Skinner E."/>
            <person name="Qu C."/>
            <person name="Quiroz J."/>
            <person name="Raj R."/>
            <person name="Weissenberger G."/>
            <person name="Xin Y."/>
            <person name="Zou X."/>
            <person name="Han Y."/>
            <person name="Worley K."/>
            <person name="Muzny D."/>
            <person name="Gibbs R."/>
        </authorList>
    </citation>
    <scope>NUCLEOTIDE SEQUENCE</scope>
    <source>
        <strain evidence="4">HAZT.00-mixed</strain>
        <tissue evidence="4">Whole organism</tissue>
    </source>
</reference>
<evidence type="ECO:0000313" key="5">
    <source>
        <dbReference type="Proteomes" id="UP000694843"/>
    </source>
</evidence>
<dbReference type="OrthoDB" id="419617at2759"/>
<evidence type="ECO:0000256" key="1">
    <source>
        <dbReference type="ARBA" id="ARBA00009741"/>
    </source>
</evidence>
<comment type="similarity">
    <text evidence="1">Belongs to the methyltransferase superfamily. PrmA family.</text>
</comment>
<dbReference type="InterPro" id="IPR007848">
    <property type="entry name" value="Small_mtfrase_dom"/>
</dbReference>